<feature type="region of interest" description="Disordered" evidence="1">
    <location>
        <begin position="41"/>
        <end position="60"/>
    </location>
</feature>
<protein>
    <submittedName>
        <fullName evidence="2">Uncharacterized protein</fullName>
    </submittedName>
</protein>
<evidence type="ECO:0000313" key="2">
    <source>
        <dbReference type="Ensembl" id="ENSSSCP00045043408.1"/>
    </source>
</evidence>
<evidence type="ECO:0000256" key="1">
    <source>
        <dbReference type="SAM" id="MobiDB-lite"/>
    </source>
</evidence>
<name>A0A8D1J696_PIG</name>
<dbReference type="Proteomes" id="UP000694728">
    <property type="component" value="Unplaced"/>
</dbReference>
<dbReference type="AlphaFoldDB" id="A0A8D1J696"/>
<organism evidence="2 3">
    <name type="scientific">Sus scrofa</name>
    <name type="common">Pig</name>
    <dbReference type="NCBI Taxonomy" id="9823"/>
    <lineage>
        <taxon>Eukaryota</taxon>
        <taxon>Metazoa</taxon>
        <taxon>Chordata</taxon>
        <taxon>Craniata</taxon>
        <taxon>Vertebrata</taxon>
        <taxon>Euteleostomi</taxon>
        <taxon>Mammalia</taxon>
        <taxon>Eutheria</taxon>
        <taxon>Laurasiatheria</taxon>
        <taxon>Artiodactyla</taxon>
        <taxon>Suina</taxon>
        <taxon>Suidae</taxon>
        <taxon>Sus</taxon>
    </lineage>
</organism>
<evidence type="ECO:0000313" key="3">
    <source>
        <dbReference type="Proteomes" id="UP000694728"/>
    </source>
</evidence>
<proteinExistence type="predicted"/>
<reference evidence="2" key="1">
    <citation type="submission" date="2025-08" db="UniProtKB">
        <authorList>
            <consortium name="Ensembl"/>
        </authorList>
    </citation>
    <scope>IDENTIFICATION</scope>
</reference>
<feature type="compositionally biased region" description="Low complexity" evidence="1">
    <location>
        <begin position="41"/>
        <end position="57"/>
    </location>
</feature>
<dbReference type="Ensembl" id="ENSSSCT00045061750.1">
    <property type="protein sequence ID" value="ENSSSCP00045043408.1"/>
    <property type="gene ID" value="ENSSSCG00045035960.1"/>
</dbReference>
<sequence>MPSLRPALLRAARAALLLSPPPRLPAQPPLLPCRHISKPARAPISSPAASAAASRSSMDGVGTEEVLAPLRLAVRQQVIWSG</sequence>
<accession>A0A8D1J696</accession>